<evidence type="ECO:0000313" key="6">
    <source>
        <dbReference type="RefSeq" id="XP_064073791.1"/>
    </source>
</evidence>
<comment type="cofactor">
    <cofactor evidence="1">
        <name>Zn(2+)</name>
        <dbReference type="ChEBI" id="CHEBI:29105"/>
    </cofactor>
</comment>
<dbReference type="SMART" id="SM00631">
    <property type="entry name" value="Zn_pept"/>
    <property type="match status" value="1"/>
</dbReference>
<protein>
    <submittedName>
        <fullName evidence="6">Carboxypeptidase B1-like</fullName>
    </submittedName>
</protein>
<feature type="domain" description="Peptidase M14" evidence="4">
    <location>
        <begin position="15"/>
        <end position="314"/>
    </location>
</feature>
<dbReference type="SUPFAM" id="SSF53187">
    <property type="entry name" value="Zn-dependent exopeptidases"/>
    <property type="match status" value="1"/>
</dbReference>
<keyword evidence="5" id="KW-1185">Reference proteome</keyword>
<dbReference type="PANTHER" id="PTHR11705">
    <property type="entry name" value="PROTEASE FAMILY M14 CARBOXYPEPTIDASE A,B"/>
    <property type="match status" value="1"/>
</dbReference>
<gene>
    <name evidence="6" type="primary">LOC113398783</name>
</gene>
<reference evidence="6" key="1">
    <citation type="submission" date="2025-08" db="UniProtKB">
        <authorList>
            <consortium name="RefSeq"/>
        </authorList>
    </citation>
    <scope>IDENTIFICATION</scope>
    <source>
        <tissue evidence="6">Whole body</tissue>
    </source>
</reference>
<proteinExistence type="inferred from homology"/>
<dbReference type="Proteomes" id="UP001652626">
    <property type="component" value="Chromosome 18"/>
</dbReference>
<evidence type="ECO:0000256" key="1">
    <source>
        <dbReference type="ARBA" id="ARBA00001947"/>
    </source>
</evidence>
<dbReference type="InterPro" id="IPR000834">
    <property type="entry name" value="Peptidase_M14"/>
</dbReference>
<dbReference type="PANTHER" id="PTHR11705:SF154">
    <property type="entry name" value="PEPTIDASE M14 CARBOXYPEPTIDASE A DOMAIN-CONTAINING PROTEIN"/>
    <property type="match status" value="1"/>
</dbReference>
<evidence type="ECO:0000256" key="3">
    <source>
        <dbReference type="PROSITE-ProRule" id="PRU01379"/>
    </source>
</evidence>
<dbReference type="Pfam" id="PF00246">
    <property type="entry name" value="Peptidase_M14"/>
    <property type="match status" value="1"/>
</dbReference>
<dbReference type="RefSeq" id="XP_064073791.1">
    <property type="nucleotide sequence ID" value="XM_064217721.1"/>
</dbReference>
<evidence type="ECO:0000313" key="5">
    <source>
        <dbReference type="Proteomes" id="UP001652626"/>
    </source>
</evidence>
<dbReference type="GeneID" id="113398783"/>
<accession>A0ABM4AR68</accession>
<evidence type="ECO:0000259" key="4">
    <source>
        <dbReference type="PROSITE" id="PS52035"/>
    </source>
</evidence>
<comment type="similarity">
    <text evidence="2 3">Belongs to the peptidase M14 family.</text>
</comment>
<organism evidence="5 6">
    <name type="scientific">Vanessa tameamea</name>
    <name type="common">Kamehameha butterfly</name>
    <dbReference type="NCBI Taxonomy" id="334116"/>
    <lineage>
        <taxon>Eukaryota</taxon>
        <taxon>Metazoa</taxon>
        <taxon>Ecdysozoa</taxon>
        <taxon>Arthropoda</taxon>
        <taxon>Hexapoda</taxon>
        <taxon>Insecta</taxon>
        <taxon>Pterygota</taxon>
        <taxon>Neoptera</taxon>
        <taxon>Endopterygota</taxon>
        <taxon>Lepidoptera</taxon>
        <taxon>Glossata</taxon>
        <taxon>Ditrysia</taxon>
        <taxon>Papilionoidea</taxon>
        <taxon>Nymphalidae</taxon>
        <taxon>Nymphalinae</taxon>
        <taxon>Vanessa</taxon>
    </lineage>
</organism>
<name>A0ABM4AR68_VANTA</name>
<dbReference type="PROSITE" id="PS52035">
    <property type="entry name" value="PEPTIDASE_M14"/>
    <property type="match status" value="1"/>
</dbReference>
<evidence type="ECO:0000256" key="2">
    <source>
        <dbReference type="ARBA" id="ARBA00005988"/>
    </source>
</evidence>
<sequence length="331" mass="37701">MLDKLLLDDEDACVENVSVGVNTVTIFLKAIKSYCANTVKVYDNFTTIENRNLYEVVINGTKPNVIDDESLPIIVLEAGQDASTETVAFALYVIEQLVACAENRDMIRNVRWVILPSTNPDGTEYSRNNMEIWRKNCNNLNTKSYGVDVTRNFDESWNICPANINIFSQKYPGRTPNSENETTFIINALSKYKSDIKTYVSLRRDGHGIFYPYASKNISFNSIEKVKKRAGDVAAKVNQRAGGLQWFVNDSIFNMNREAHCGHSVDYAINKLNVPFSFEMRIFSKTEDDILSKFQTLPKGHEVTLRAGYFSGIREIYNSIMNEKKQKKQTK</sequence>
<dbReference type="Gene3D" id="3.40.630.10">
    <property type="entry name" value="Zn peptidases"/>
    <property type="match status" value="1"/>
</dbReference>
<comment type="caution">
    <text evidence="3">Lacks conserved residue(s) required for the propagation of feature annotation.</text>
</comment>